<organism evidence="1 2">
    <name type="scientific">Ruminococcus albus SY3</name>
    <dbReference type="NCBI Taxonomy" id="1341156"/>
    <lineage>
        <taxon>Bacteria</taxon>
        <taxon>Bacillati</taxon>
        <taxon>Bacillota</taxon>
        <taxon>Clostridia</taxon>
        <taxon>Eubacteriales</taxon>
        <taxon>Oscillospiraceae</taxon>
        <taxon>Ruminococcus</taxon>
    </lineage>
</organism>
<proteinExistence type="predicted"/>
<dbReference type="AlphaFoldDB" id="A0A011UZM9"/>
<dbReference type="RefSeq" id="WP_037290237.1">
    <property type="nucleotide sequence ID" value="NZ_JEOB01000004.1"/>
</dbReference>
<keyword evidence="2" id="KW-1185">Reference proteome</keyword>
<sequence>MAWRKIVSHDDIDRFLNETKCMHDSAVVSANYISGVYCDEKKAMHFPYNGTTLLLTVDSQWVDRIEMLFTGVKYCSMMKPTDIWDCTLEFRDDLYGKNRCDSLIVWTDGGRFSPEYEFVIKKFSLNESYTSFVIAEGMKWRYAKEADELDCLDEDYERYT</sequence>
<protein>
    <submittedName>
        <fullName evidence="1">Uncharacterized protein</fullName>
    </submittedName>
</protein>
<name>A0A011UZM9_RUMAL</name>
<evidence type="ECO:0000313" key="2">
    <source>
        <dbReference type="Proteomes" id="UP000021369"/>
    </source>
</evidence>
<dbReference type="Proteomes" id="UP000021369">
    <property type="component" value="Unassembled WGS sequence"/>
</dbReference>
<dbReference type="EMBL" id="JEOB01000004">
    <property type="protein sequence ID" value="EXM38647.1"/>
    <property type="molecule type" value="Genomic_DNA"/>
</dbReference>
<gene>
    <name evidence="1" type="ORF">RASY3_17430</name>
</gene>
<comment type="caution">
    <text evidence="1">The sequence shown here is derived from an EMBL/GenBank/DDBJ whole genome shotgun (WGS) entry which is preliminary data.</text>
</comment>
<reference evidence="1 2" key="1">
    <citation type="submission" date="2013-06" db="EMBL/GenBank/DDBJ databases">
        <title>Rumen cellulosomics: divergent fiber-degrading strategies revealed by comparative genome-wide analysis of six Ruminococcal strains.</title>
        <authorList>
            <person name="Dassa B."/>
            <person name="Borovok I."/>
            <person name="Lamed R."/>
            <person name="Flint H."/>
            <person name="Yeoman C.J."/>
            <person name="White B."/>
            <person name="Bayer E.A."/>
        </authorList>
    </citation>
    <scope>NUCLEOTIDE SEQUENCE [LARGE SCALE GENOMIC DNA]</scope>
    <source>
        <strain evidence="1 2">SY3</strain>
    </source>
</reference>
<accession>A0A011UZM9</accession>
<dbReference type="PATRIC" id="fig|1341156.4.peg.3087"/>
<dbReference type="OrthoDB" id="1494005at2"/>
<evidence type="ECO:0000313" key="1">
    <source>
        <dbReference type="EMBL" id="EXM38647.1"/>
    </source>
</evidence>